<evidence type="ECO:0000313" key="4">
    <source>
        <dbReference type="EMBL" id="KXS14107.1"/>
    </source>
</evidence>
<dbReference type="SUPFAM" id="SSF48403">
    <property type="entry name" value="Ankyrin repeat"/>
    <property type="match status" value="2"/>
</dbReference>
<evidence type="ECO:0000313" key="5">
    <source>
        <dbReference type="Proteomes" id="UP000070544"/>
    </source>
</evidence>
<dbReference type="Gene3D" id="1.25.40.20">
    <property type="entry name" value="Ankyrin repeat-containing domain"/>
    <property type="match status" value="4"/>
</dbReference>
<evidence type="ECO:0000256" key="1">
    <source>
        <dbReference type="ARBA" id="ARBA00022737"/>
    </source>
</evidence>
<dbReference type="Proteomes" id="UP000070544">
    <property type="component" value="Unassembled WGS sequence"/>
</dbReference>
<keyword evidence="1" id="KW-0677">Repeat</keyword>
<dbReference type="PROSITE" id="PS50297">
    <property type="entry name" value="ANK_REP_REGION"/>
    <property type="match status" value="2"/>
</dbReference>
<feature type="repeat" description="ANK" evidence="3">
    <location>
        <begin position="384"/>
        <end position="416"/>
    </location>
</feature>
<dbReference type="AlphaFoldDB" id="A0A139ABI2"/>
<evidence type="ECO:0000256" key="2">
    <source>
        <dbReference type="ARBA" id="ARBA00023043"/>
    </source>
</evidence>
<proteinExistence type="predicted"/>
<feature type="repeat" description="ANK" evidence="3">
    <location>
        <begin position="479"/>
        <end position="507"/>
    </location>
</feature>
<reference evidence="4 5" key="1">
    <citation type="journal article" date="2015" name="Genome Biol. Evol.">
        <title>Phylogenomic analyses indicate that early fungi evolved digesting cell walls of algal ancestors of land plants.</title>
        <authorList>
            <person name="Chang Y."/>
            <person name="Wang S."/>
            <person name="Sekimoto S."/>
            <person name="Aerts A.L."/>
            <person name="Choi C."/>
            <person name="Clum A."/>
            <person name="LaButti K.M."/>
            <person name="Lindquist E.A."/>
            <person name="Yee Ngan C."/>
            <person name="Ohm R.A."/>
            <person name="Salamov A.A."/>
            <person name="Grigoriev I.V."/>
            <person name="Spatafora J.W."/>
            <person name="Berbee M.L."/>
        </authorList>
    </citation>
    <scope>NUCLEOTIDE SEQUENCE [LARGE SCALE GENOMIC DNA]</scope>
    <source>
        <strain evidence="4 5">JEL478</strain>
    </source>
</reference>
<accession>A0A139ABI2</accession>
<organism evidence="4 5">
    <name type="scientific">Gonapodya prolifera (strain JEL478)</name>
    <name type="common">Monoblepharis prolifera</name>
    <dbReference type="NCBI Taxonomy" id="1344416"/>
    <lineage>
        <taxon>Eukaryota</taxon>
        <taxon>Fungi</taxon>
        <taxon>Fungi incertae sedis</taxon>
        <taxon>Chytridiomycota</taxon>
        <taxon>Chytridiomycota incertae sedis</taxon>
        <taxon>Monoblepharidomycetes</taxon>
        <taxon>Monoblepharidales</taxon>
        <taxon>Gonapodyaceae</taxon>
        <taxon>Gonapodya</taxon>
    </lineage>
</organism>
<dbReference type="EMBL" id="KQ965771">
    <property type="protein sequence ID" value="KXS14107.1"/>
    <property type="molecule type" value="Genomic_DNA"/>
</dbReference>
<dbReference type="Pfam" id="PF00023">
    <property type="entry name" value="Ank"/>
    <property type="match status" value="2"/>
</dbReference>
<dbReference type="PANTHER" id="PTHR24123">
    <property type="entry name" value="ANKYRIN REPEAT-CONTAINING"/>
    <property type="match status" value="1"/>
</dbReference>
<feature type="repeat" description="ANK" evidence="3">
    <location>
        <begin position="86"/>
        <end position="118"/>
    </location>
</feature>
<keyword evidence="2 3" id="KW-0040">ANK repeat</keyword>
<sequence>MTCMSGNVNVVRALLEAGADPNENDGWFLGEMVPACSVEVVRLLLDHGADIHAHNDEALVTACQCGISPDNVRLLLERGADVNIRGSGSALTTVSRNGHAEIARLLLDRGANVNANNDSALFEAFRYERWVLGLMLLDAGANPRSQSSNPVWRTAGHRPDVKQRLLASGVEFNSSTLAAAARYGHVATLRLLVEHPSVKAYDDDTKGQIWLNTCRANQFDVAEVLADAGFGTSHFPFRLLPPEIQGRISEFCHDCRLAFPLPALNRHLHSLFATPRSIALRALRHFSDYHRAIEEECSRDNTDLEVVASLLKFLAPPAKPSKLSLANAAFNGNCELLELLLGFGRVSQDDLNNTLFVASMAGHLSATKLLLHHGADPREGQYSGSMSTLGNACVGGYVDVARALLEAGADANENDGWFLGDMVAKGNVEVVRLLLDHGADVHAHGGEALLAACEGNTPDIVGLLLDRGADVTVGGTGLALTTASGNGHKETARLLLERGADVNANNDSALFDAFAREHWDLGLMLMDAGANPHSQTCDAFWRTAAHRLDVIRRLLACGVDFNSWALADTARYGHAETLRLLLEHPSVKKYDEDTKGLIWLNTCKANQFGAAEVLADEGWGGPRRIAERMLDDIRKSGQPPNPHF</sequence>
<dbReference type="OrthoDB" id="194358at2759"/>
<evidence type="ECO:0000256" key="3">
    <source>
        <dbReference type="PROSITE-ProRule" id="PRU00023"/>
    </source>
</evidence>
<dbReference type="InterPro" id="IPR051165">
    <property type="entry name" value="Multifunctional_ANK_Repeat"/>
</dbReference>
<feature type="repeat" description="ANK" evidence="3">
    <location>
        <begin position="54"/>
        <end position="87"/>
    </location>
</feature>
<dbReference type="PANTHER" id="PTHR24123:SF33">
    <property type="entry name" value="PROTEIN HOS4"/>
    <property type="match status" value="1"/>
</dbReference>
<dbReference type="SMART" id="SM00248">
    <property type="entry name" value="ANK"/>
    <property type="match status" value="13"/>
</dbReference>
<dbReference type="InterPro" id="IPR002110">
    <property type="entry name" value="Ankyrin_rpt"/>
</dbReference>
<dbReference type="PROSITE" id="PS50088">
    <property type="entry name" value="ANK_REPEAT"/>
    <property type="match status" value="6"/>
</dbReference>
<keyword evidence="5" id="KW-1185">Reference proteome</keyword>
<dbReference type="InterPro" id="IPR036770">
    <property type="entry name" value="Ankyrin_rpt-contain_sf"/>
</dbReference>
<feature type="repeat" description="ANK" evidence="3">
    <location>
        <begin position="1"/>
        <end position="26"/>
    </location>
</feature>
<feature type="repeat" description="ANK" evidence="3">
    <location>
        <begin position="444"/>
        <end position="476"/>
    </location>
</feature>
<gene>
    <name evidence="4" type="ORF">M427DRAFT_70807</name>
</gene>
<protein>
    <submittedName>
        <fullName evidence="4">Ankyrin</fullName>
    </submittedName>
</protein>
<name>A0A139ABI2_GONPJ</name>
<dbReference type="Pfam" id="PF12796">
    <property type="entry name" value="Ank_2"/>
    <property type="match status" value="3"/>
</dbReference>
<dbReference type="STRING" id="1344416.A0A139ABI2"/>